<dbReference type="InterPro" id="IPR037401">
    <property type="entry name" value="SnoaL-like"/>
</dbReference>
<gene>
    <name evidence="3" type="ORF">HDF14_001089</name>
</gene>
<dbReference type="Pfam" id="PF12680">
    <property type="entry name" value="SnoaL_2"/>
    <property type="match status" value="1"/>
</dbReference>
<evidence type="ECO:0000256" key="1">
    <source>
        <dbReference type="SAM" id="MobiDB-lite"/>
    </source>
</evidence>
<feature type="region of interest" description="Disordered" evidence="1">
    <location>
        <begin position="279"/>
        <end position="304"/>
    </location>
</feature>
<organism evidence="3 4">
    <name type="scientific">Tunturiibacter gelidiferens</name>
    <dbReference type="NCBI Taxonomy" id="3069689"/>
    <lineage>
        <taxon>Bacteria</taxon>
        <taxon>Pseudomonadati</taxon>
        <taxon>Acidobacteriota</taxon>
        <taxon>Terriglobia</taxon>
        <taxon>Terriglobales</taxon>
        <taxon>Acidobacteriaceae</taxon>
        <taxon>Tunturiibacter</taxon>
    </lineage>
</organism>
<accession>A0A9X0QC25</accession>
<evidence type="ECO:0000259" key="2">
    <source>
        <dbReference type="Pfam" id="PF12680"/>
    </source>
</evidence>
<protein>
    <submittedName>
        <fullName evidence="3">SnoaL-like aldol condensation-catalyzing enzyme/uncharacterized protein YndB with AHSA1/START domain</fullName>
    </submittedName>
</protein>
<dbReference type="SUPFAM" id="SSF54427">
    <property type="entry name" value="NTF2-like"/>
    <property type="match status" value="2"/>
</dbReference>
<dbReference type="Gene3D" id="3.30.530.20">
    <property type="match status" value="1"/>
</dbReference>
<sequence length="375" mass="42526">MYDHVIWPLPFDPKTSAIYALNDIDVNAPPQVVWKLLVDAENWSSYFPAEDQVKILTGEQELELGTKYSRVTVGFPMHLIVTEYVPGRRLAWSTLVDDDETGSSAYHGWIITPTDTGCHLLSEETQQGSFFLEELGRKNPGALYRYHQEWVESLARAAKARAPHAVKGDKTMAKTDIEKVLTIFHGISAGDVDVVTQHIDHKRFVQHNPYATDGVEGLTQFINQSPRDQLQLTVVRAFQDGPYVVTQAKGKRSGRNVFFDIFRFEDGLVVEHWAFSAMDAPPNQSGHTQTDGPTEAKRSKDTEKNKSIVREYYETIHVSGDHSKIPHYFHGDLCIRHEPGVLDGVTAFKRDLEELTEHRSIEEIKFVLDRETSFS</sequence>
<dbReference type="CDD" id="cd07822">
    <property type="entry name" value="SRPBCC_4"/>
    <property type="match status" value="1"/>
</dbReference>
<dbReference type="SUPFAM" id="SSF55961">
    <property type="entry name" value="Bet v1-like"/>
    <property type="match status" value="1"/>
</dbReference>
<dbReference type="InterPro" id="IPR019587">
    <property type="entry name" value="Polyketide_cyclase/dehydratase"/>
</dbReference>
<dbReference type="Pfam" id="PF10604">
    <property type="entry name" value="Polyketide_cyc2"/>
    <property type="match status" value="1"/>
</dbReference>
<dbReference type="AlphaFoldDB" id="A0A9X0QC25"/>
<name>A0A9X0QC25_9BACT</name>
<dbReference type="InterPro" id="IPR032710">
    <property type="entry name" value="NTF2-like_dom_sf"/>
</dbReference>
<dbReference type="Gene3D" id="3.10.450.50">
    <property type="match status" value="2"/>
</dbReference>
<dbReference type="EMBL" id="JACHEB010000002">
    <property type="protein sequence ID" value="MBB5327484.1"/>
    <property type="molecule type" value="Genomic_DNA"/>
</dbReference>
<keyword evidence="4" id="KW-1185">Reference proteome</keyword>
<feature type="compositionally biased region" description="Polar residues" evidence="1">
    <location>
        <begin position="282"/>
        <end position="292"/>
    </location>
</feature>
<reference evidence="3 4" key="1">
    <citation type="submission" date="2020-08" db="EMBL/GenBank/DDBJ databases">
        <title>Genomic Encyclopedia of Type Strains, Phase IV (KMG-V): Genome sequencing to study the core and pangenomes of soil and plant-associated prokaryotes.</title>
        <authorList>
            <person name="Whitman W."/>
        </authorList>
    </citation>
    <scope>NUCLEOTIDE SEQUENCE [LARGE SCALE GENOMIC DNA]</scope>
    <source>
        <strain evidence="3 4">X5P2</strain>
    </source>
</reference>
<comment type="caution">
    <text evidence="3">The sequence shown here is derived from an EMBL/GenBank/DDBJ whole genome shotgun (WGS) entry which is preliminary data.</text>
</comment>
<evidence type="ECO:0000313" key="4">
    <source>
        <dbReference type="Proteomes" id="UP000535182"/>
    </source>
</evidence>
<dbReference type="RefSeq" id="WP_183974205.1">
    <property type="nucleotide sequence ID" value="NZ_JACHEB010000002.1"/>
</dbReference>
<evidence type="ECO:0000313" key="3">
    <source>
        <dbReference type="EMBL" id="MBB5327484.1"/>
    </source>
</evidence>
<feature type="compositionally biased region" description="Basic and acidic residues" evidence="1">
    <location>
        <begin position="294"/>
        <end position="304"/>
    </location>
</feature>
<dbReference type="Proteomes" id="UP000535182">
    <property type="component" value="Unassembled WGS sequence"/>
</dbReference>
<proteinExistence type="predicted"/>
<feature type="domain" description="SnoaL-like" evidence="2">
    <location>
        <begin position="184"/>
        <end position="272"/>
    </location>
</feature>
<dbReference type="InterPro" id="IPR023393">
    <property type="entry name" value="START-like_dom_sf"/>
</dbReference>